<feature type="region of interest" description="Disordered" evidence="1">
    <location>
        <begin position="1"/>
        <end position="24"/>
    </location>
</feature>
<keyword evidence="3" id="KW-1185">Reference proteome</keyword>
<proteinExistence type="predicted"/>
<evidence type="ECO:0000313" key="2">
    <source>
        <dbReference type="EMBL" id="KAJ1983488.1"/>
    </source>
</evidence>
<accession>A0A9W8B5U0</accession>
<name>A0A9W8B5U0_9FUNG</name>
<feature type="compositionally biased region" description="Polar residues" evidence="1">
    <location>
        <begin position="1"/>
        <end position="23"/>
    </location>
</feature>
<comment type="caution">
    <text evidence="2">The sequence shown here is derived from an EMBL/GenBank/DDBJ whole genome shotgun (WGS) entry which is preliminary data.</text>
</comment>
<dbReference type="Proteomes" id="UP001151582">
    <property type="component" value="Unassembled WGS sequence"/>
</dbReference>
<evidence type="ECO:0000313" key="3">
    <source>
        <dbReference type="Proteomes" id="UP001151582"/>
    </source>
</evidence>
<reference evidence="2" key="1">
    <citation type="submission" date="2022-07" db="EMBL/GenBank/DDBJ databases">
        <title>Phylogenomic reconstructions and comparative analyses of Kickxellomycotina fungi.</title>
        <authorList>
            <person name="Reynolds N.K."/>
            <person name="Stajich J.E."/>
            <person name="Barry K."/>
            <person name="Grigoriev I.V."/>
            <person name="Crous P."/>
            <person name="Smith M.E."/>
        </authorList>
    </citation>
    <scope>NUCLEOTIDE SEQUENCE</scope>
    <source>
        <strain evidence="2">RSA 567</strain>
    </source>
</reference>
<evidence type="ECO:0000256" key="1">
    <source>
        <dbReference type="SAM" id="MobiDB-lite"/>
    </source>
</evidence>
<protein>
    <submittedName>
        <fullName evidence="2">Uncharacterized protein</fullName>
    </submittedName>
</protein>
<gene>
    <name evidence="2" type="ORF">H4R34_001249</name>
</gene>
<dbReference type="AlphaFoldDB" id="A0A9W8B5U0"/>
<sequence>MTEPTTNTAPNTVVDTALPTSPEQRALPVPLVRRMMSTPFDPSTMYANPSIAPHMSTPFNPSTMYANPNIAPHMSTPFNPSTIYANPSIVPQMSAPVNPSIAHVYPGITPQQTYGWAVREFKRRVSQSFNIDGTAGILALVVTIYNQSGREKIGLVGMVVPEVVEWQKAASHLQLTGQDKQALAFVVQQGQLLIQNLQLRNFETYFEVHFLRHVVDYLYSLDALLYLERQTKICEKVRQIRSGLGYTISRRLTFYNFLNGLEGVYAKTSFSQAESLLFRLLREPAEACYGQIRDWLKHDKQKAPQRAPHAYSASVFHM</sequence>
<organism evidence="2 3">
    <name type="scientific">Dimargaris verticillata</name>
    <dbReference type="NCBI Taxonomy" id="2761393"/>
    <lineage>
        <taxon>Eukaryota</taxon>
        <taxon>Fungi</taxon>
        <taxon>Fungi incertae sedis</taxon>
        <taxon>Zoopagomycota</taxon>
        <taxon>Kickxellomycotina</taxon>
        <taxon>Dimargaritomycetes</taxon>
        <taxon>Dimargaritales</taxon>
        <taxon>Dimargaritaceae</taxon>
        <taxon>Dimargaris</taxon>
    </lineage>
</organism>
<dbReference type="EMBL" id="JANBQB010000053">
    <property type="protein sequence ID" value="KAJ1983488.1"/>
    <property type="molecule type" value="Genomic_DNA"/>
</dbReference>